<comment type="caution">
    <text evidence="3">The sequence shown here is derived from an EMBL/GenBank/DDBJ whole genome shotgun (WGS) entry which is preliminary data.</text>
</comment>
<keyword evidence="4" id="KW-1185">Reference proteome</keyword>
<accession>A0AAD9ILU8</accession>
<proteinExistence type="inferred from homology"/>
<protein>
    <submittedName>
        <fullName evidence="3">Uncharacterized protein</fullName>
    </submittedName>
</protein>
<dbReference type="Gene3D" id="3.40.50.720">
    <property type="entry name" value="NAD(P)-binding Rossmann-like Domain"/>
    <property type="match status" value="1"/>
</dbReference>
<dbReference type="Proteomes" id="UP001255856">
    <property type="component" value="Unassembled WGS sequence"/>
</dbReference>
<dbReference type="InterPro" id="IPR036291">
    <property type="entry name" value="NAD(P)-bd_dom_sf"/>
</dbReference>
<dbReference type="PANTHER" id="PTHR43574">
    <property type="entry name" value="EPIMERASE-RELATED"/>
    <property type="match status" value="1"/>
</dbReference>
<evidence type="ECO:0000313" key="3">
    <source>
        <dbReference type="EMBL" id="KAK2079978.1"/>
    </source>
</evidence>
<reference evidence="3" key="1">
    <citation type="submission" date="2021-01" db="EMBL/GenBank/DDBJ databases">
        <authorList>
            <person name="Eckstrom K.M.E."/>
        </authorList>
    </citation>
    <scope>NUCLEOTIDE SEQUENCE</scope>
    <source>
        <strain evidence="3">UVCC 0001</strain>
    </source>
</reference>
<organism evidence="3 4">
    <name type="scientific">Prototheca wickerhamii</name>
    <dbReference type="NCBI Taxonomy" id="3111"/>
    <lineage>
        <taxon>Eukaryota</taxon>
        <taxon>Viridiplantae</taxon>
        <taxon>Chlorophyta</taxon>
        <taxon>core chlorophytes</taxon>
        <taxon>Trebouxiophyceae</taxon>
        <taxon>Chlorellales</taxon>
        <taxon>Chlorellaceae</taxon>
        <taxon>Prototheca</taxon>
    </lineage>
</organism>
<comment type="similarity">
    <text evidence="1">Belongs to the NAD(P)-dependent epimerase/dehydratase family.</text>
</comment>
<dbReference type="SUPFAM" id="SSF51735">
    <property type="entry name" value="NAD(P)-binding Rossmann-fold domains"/>
    <property type="match status" value="1"/>
</dbReference>
<dbReference type="AlphaFoldDB" id="A0AAD9ILU8"/>
<gene>
    <name evidence="3" type="ORF">QBZ16_002373</name>
</gene>
<sequence length="307" mass="33071">MRCQAAAPEKPKLLVVGPGVLGSRLGVLWLEKNGGGSVLGVTQTTNHHESVRLTHSFHSLRALGITPHTLESFDASQRSSERKTFPNVVFSAPPSTSDDYPGEVRRALGLWDGSGAFVFTSSAALYDVHDGEGATEVSPIVARGASPRTDRLLDAERVVLDAGGSAVRLVGLYHSGRGAHTFYQRKAGQAVDRWGGAVINLIHYEDAAALTLRLLRMHHPGHVFVGVDDEPITLQELMDLTHRCPAYALPEGAPPAQFKGTAGKDAGKRMANPITRAILGWEPAYPSFRQFLAEGAHDWYATLPKDA</sequence>
<evidence type="ECO:0000313" key="4">
    <source>
        <dbReference type="Proteomes" id="UP001255856"/>
    </source>
</evidence>
<dbReference type="EMBL" id="JASFZW010000002">
    <property type="protein sequence ID" value="KAK2079978.1"/>
    <property type="molecule type" value="Genomic_DNA"/>
</dbReference>
<keyword evidence="2" id="KW-0520">NAD</keyword>
<evidence type="ECO:0000256" key="1">
    <source>
        <dbReference type="ARBA" id="ARBA00007637"/>
    </source>
</evidence>
<evidence type="ECO:0000256" key="2">
    <source>
        <dbReference type="ARBA" id="ARBA00023027"/>
    </source>
</evidence>
<name>A0AAD9ILU8_PROWI</name>